<organism evidence="5 6">
    <name type="scientific">Azospira inquinata</name>
    <dbReference type="NCBI Taxonomy" id="2785627"/>
    <lineage>
        <taxon>Bacteria</taxon>
        <taxon>Pseudomonadati</taxon>
        <taxon>Pseudomonadota</taxon>
        <taxon>Betaproteobacteria</taxon>
        <taxon>Rhodocyclales</taxon>
        <taxon>Rhodocyclaceae</taxon>
        <taxon>Azospira</taxon>
    </lineage>
</organism>
<dbReference type="AlphaFoldDB" id="A0A975SNJ7"/>
<reference evidence="5" key="1">
    <citation type="submission" date="2020-11" db="EMBL/GenBank/DDBJ databases">
        <title>Azospira inquinata sp. nov.</title>
        <authorList>
            <person name="Moe W.M."/>
            <person name="Mikes M.C."/>
        </authorList>
    </citation>
    <scope>NUCLEOTIDE SEQUENCE</scope>
    <source>
        <strain evidence="5">Azo-3</strain>
    </source>
</reference>
<keyword evidence="6" id="KW-1185">Reference proteome</keyword>
<evidence type="ECO:0000256" key="3">
    <source>
        <dbReference type="ARBA" id="ARBA00022842"/>
    </source>
</evidence>
<protein>
    <recommendedName>
        <fullName evidence="4">Haloacid dehalogenase-like hydrolase domain-containing protein 2</fullName>
    </recommendedName>
</protein>
<keyword evidence="2" id="KW-0479">Metal-binding</keyword>
<accession>A0A975SNJ7</accession>
<dbReference type="NCBIfam" id="TIGR01460">
    <property type="entry name" value="HAD-SF-IIA"/>
    <property type="match status" value="1"/>
</dbReference>
<dbReference type="PANTHER" id="PTHR19288:SF46">
    <property type="entry name" value="HALOACID DEHALOGENASE-LIKE HYDROLASE DOMAIN-CONTAINING PROTEIN 2"/>
    <property type="match status" value="1"/>
</dbReference>
<proteinExistence type="predicted"/>
<dbReference type="EMBL" id="CP064782">
    <property type="protein sequence ID" value="QWT49659.1"/>
    <property type="molecule type" value="Genomic_DNA"/>
</dbReference>
<gene>
    <name evidence="5" type="ORF">Azoinq_03335</name>
</gene>
<evidence type="ECO:0000256" key="2">
    <source>
        <dbReference type="ARBA" id="ARBA00022723"/>
    </source>
</evidence>
<dbReference type="Proteomes" id="UP000683428">
    <property type="component" value="Chromosome"/>
</dbReference>
<dbReference type="RefSeq" id="WP_216126125.1">
    <property type="nucleotide sequence ID" value="NZ_CP064782.1"/>
</dbReference>
<comment type="cofactor">
    <cofactor evidence="1">
        <name>Mg(2+)</name>
        <dbReference type="ChEBI" id="CHEBI:18420"/>
    </cofactor>
</comment>
<dbReference type="NCBIfam" id="TIGR01458">
    <property type="entry name" value="HAD-SF-IIA-hyp3"/>
    <property type="match status" value="1"/>
</dbReference>
<sequence length="268" mass="28449">MPPFSLPAAAGPWPRAILIDLAGVLHVGNQAIPGAVEALGRLRATGIPLRFLTNTTRSPRSALVRLLQGLGFDIQPEELRTAVQATCQLVKDQGLHPYYLVHPDIREEVGPDGEEPDAVVLGDAGSYFSFDAMNKAFRLIMAGHPFIAMARNRYFQEADGLTLDLGGFVAALECGAGVAAEVAGKPAALFFLSPLRELGVPPGEAVLIGDDWRDDVLGAQSLGIPGILVKTGKYRPGDETRMSPAPAKVVADFPGAVDYLLSLMQVKA</sequence>
<dbReference type="GO" id="GO:0016791">
    <property type="term" value="F:phosphatase activity"/>
    <property type="evidence" value="ECO:0007669"/>
    <property type="project" value="InterPro"/>
</dbReference>
<dbReference type="GO" id="GO:0005737">
    <property type="term" value="C:cytoplasm"/>
    <property type="evidence" value="ECO:0007669"/>
    <property type="project" value="TreeGrafter"/>
</dbReference>
<dbReference type="Pfam" id="PF13344">
    <property type="entry name" value="Hydrolase_6"/>
    <property type="match status" value="1"/>
</dbReference>
<dbReference type="InterPro" id="IPR006357">
    <property type="entry name" value="HAD-SF_hydro_IIA"/>
</dbReference>
<keyword evidence="5" id="KW-0378">Hydrolase</keyword>
<dbReference type="Pfam" id="PF13242">
    <property type="entry name" value="Hydrolase_like"/>
    <property type="match status" value="1"/>
</dbReference>
<name>A0A975SNJ7_9RHOO</name>
<dbReference type="InterPro" id="IPR006355">
    <property type="entry name" value="LHPP/HDHD2"/>
</dbReference>
<evidence type="ECO:0000313" key="6">
    <source>
        <dbReference type="Proteomes" id="UP000683428"/>
    </source>
</evidence>
<dbReference type="PANTHER" id="PTHR19288">
    <property type="entry name" value="4-NITROPHENYLPHOSPHATASE-RELATED"/>
    <property type="match status" value="1"/>
</dbReference>
<evidence type="ECO:0000256" key="1">
    <source>
        <dbReference type="ARBA" id="ARBA00001946"/>
    </source>
</evidence>
<dbReference type="KEGG" id="aiq:Azoinq_03335"/>
<keyword evidence="3" id="KW-0460">Magnesium</keyword>
<dbReference type="GO" id="GO:0046872">
    <property type="term" value="F:metal ion binding"/>
    <property type="evidence" value="ECO:0007669"/>
    <property type="project" value="UniProtKB-KW"/>
</dbReference>
<evidence type="ECO:0000313" key="5">
    <source>
        <dbReference type="EMBL" id="QWT49659.1"/>
    </source>
</evidence>
<evidence type="ECO:0000256" key="4">
    <source>
        <dbReference type="ARBA" id="ARBA00039666"/>
    </source>
</evidence>